<dbReference type="Pfam" id="PF04471">
    <property type="entry name" value="Mrr_cat"/>
    <property type="match status" value="1"/>
</dbReference>
<comment type="caution">
    <text evidence="2">The sequence shown here is derived from an EMBL/GenBank/DDBJ whole genome shotgun (WGS) entry which is preliminary data.</text>
</comment>
<gene>
    <name evidence="2" type="ORF">HGB38_16275</name>
</gene>
<accession>A0A7X6L4V0</accession>
<proteinExistence type="predicted"/>
<dbReference type="EMBL" id="JAAXOS010000007">
    <property type="protein sequence ID" value="NKY27770.1"/>
    <property type="molecule type" value="Genomic_DNA"/>
</dbReference>
<dbReference type="InterPro" id="IPR011335">
    <property type="entry name" value="Restrct_endonuc-II-like"/>
</dbReference>
<dbReference type="Proteomes" id="UP000540698">
    <property type="component" value="Unassembled WGS sequence"/>
</dbReference>
<dbReference type="GO" id="GO:0004519">
    <property type="term" value="F:endonuclease activity"/>
    <property type="evidence" value="ECO:0007669"/>
    <property type="project" value="InterPro"/>
</dbReference>
<protein>
    <recommendedName>
        <fullName evidence="1">Restriction endonuclease type IV Mrr domain-containing protein</fullName>
    </recommendedName>
</protein>
<keyword evidence="3" id="KW-1185">Reference proteome</keyword>
<evidence type="ECO:0000313" key="3">
    <source>
        <dbReference type="Proteomes" id="UP000540698"/>
    </source>
</evidence>
<name>A0A7X6L4V0_9NOCA</name>
<dbReference type="RefSeq" id="WP_062969443.1">
    <property type="nucleotide sequence ID" value="NZ_JAAXOS010000007.1"/>
</dbReference>
<dbReference type="SUPFAM" id="SSF52980">
    <property type="entry name" value="Restriction endonuclease-like"/>
    <property type="match status" value="1"/>
</dbReference>
<dbReference type="GO" id="GO:0003677">
    <property type="term" value="F:DNA binding"/>
    <property type="evidence" value="ECO:0007669"/>
    <property type="project" value="InterPro"/>
</dbReference>
<organism evidence="2 3">
    <name type="scientific">Nocardia gamkensis</name>
    <dbReference type="NCBI Taxonomy" id="352869"/>
    <lineage>
        <taxon>Bacteria</taxon>
        <taxon>Bacillati</taxon>
        <taxon>Actinomycetota</taxon>
        <taxon>Actinomycetes</taxon>
        <taxon>Mycobacteriales</taxon>
        <taxon>Nocardiaceae</taxon>
        <taxon>Nocardia</taxon>
    </lineage>
</organism>
<dbReference type="AlphaFoldDB" id="A0A7X6L4V0"/>
<sequence>MPATSPRKRISAQAYQALQKALPVVFWYKERTLKPFLKAAFREHPNVLVGLDFKEWTKYKIVDVLIGRLLTQEATYQDATIHLMMEVANMTRFFDLEDLEDSATRIATARRAVAEMKRHTELFEMLLSERERLAAQQAVFEQQLASQKKFDQTLEQMKQHFIAMHSTDNPHSRGKAFEGFLYQLFSLFDLNPSVAYELDTEQIDGAFTHDSDDYIVEARWRKEKVSREQADAFAKKVERRLRITLGLLVSVTGFTKDAVQEYNKSTPFLTMDGTDLMCVLEGRIRLDDMLTRKKRHASETGQCYFPVSEMVI</sequence>
<reference evidence="2 3" key="1">
    <citation type="submission" date="2020-04" db="EMBL/GenBank/DDBJ databases">
        <title>MicrobeNet Type strains.</title>
        <authorList>
            <person name="Nicholson A.C."/>
        </authorList>
    </citation>
    <scope>NUCLEOTIDE SEQUENCE [LARGE SCALE GENOMIC DNA]</scope>
    <source>
        <strain evidence="2 3">DSM 44956</strain>
    </source>
</reference>
<evidence type="ECO:0000259" key="1">
    <source>
        <dbReference type="Pfam" id="PF04471"/>
    </source>
</evidence>
<evidence type="ECO:0000313" key="2">
    <source>
        <dbReference type="EMBL" id="NKY27770.1"/>
    </source>
</evidence>
<dbReference type="GO" id="GO:0009307">
    <property type="term" value="P:DNA restriction-modification system"/>
    <property type="evidence" value="ECO:0007669"/>
    <property type="project" value="InterPro"/>
</dbReference>
<dbReference type="InterPro" id="IPR007560">
    <property type="entry name" value="Restrct_endonuc_IV_Mrr"/>
</dbReference>
<feature type="domain" description="Restriction endonuclease type IV Mrr" evidence="1">
    <location>
        <begin position="174"/>
        <end position="277"/>
    </location>
</feature>